<reference evidence="6" key="1">
    <citation type="journal article" date="2023" name="Commun. Biol.">
        <title>Genome analysis of Parmales, the sister group of diatoms, reveals the evolutionary specialization of diatoms from phago-mixotrophs to photoautotrophs.</title>
        <authorList>
            <person name="Ban H."/>
            <person name="Sato S."/>
            <person name="Yoshikawa S."/>
            <person name="Yamada K."/>
            <person name="Nakamura Y."/>
            <person name="Ichinomiya M."/>
            <person name="Sato N."/>
            <person name="Blanc-Mathieu R."/>
            <person name="Endo H."/>
            <person name="Kuwata A."/>
            <person name="Ogata H."/>
        </authorList>
    </citation>
    <scope>NUCLEOTIDE SEQUENCE [LARGE SCALE GENOMIC DNA]</scope>
    <source>
        <strain evidence="6">NIES 3701</strain>
    </source>
</reference>
<keyword evidence="1" id="KW-0378">Hydrolase</keyword>
<protein>
    <recommendedName>
        <fullName evidence="4">AB hydrolase-1 domain-containing protein</fullName>
    </recommendedName>
</protein>
<dbReference type="PRINTS" id="PR00412">
    <property type="entry name" value="EPOXHYDRLASE"/>
</dbReference>
<gene>
    <name evidence="5" type="ORF">TrST_g2821</name>
</gene>
<evidence type="ECO:0000259" key="4">
    <source>
        <dbReference type="Pfam" id="PF00561"/>
    </source>
</evidence>
<keyword evidence="6" id="KW-1185">Reference proteome</keyword>
<feature type="domain" description="AB hydrolase-1" evidence="4">
    <location>
        <begin position="61"/>
        <end position="334"/>
    </location>
</feature>
<proteinExistence type="inferred from homology"/>
<evidence type="ECO:0000313" key="6">
    <source>
        <dbReference type="Proteomes" id="UP001165085"/>
    </source>
</evidence>
<sequence>MRLTFLGLGLFLLFRLAPAALGAGLKECDNGVECISVTPKSAEYTFDCHKVDGGGDASGIPVFFLHGFPEWSGMYIPLMKYLKEQGGFTSFACNQRGYSPTASPENVEEYDYNILKADVLDIAAELGYEQFHLVAHDHGAVLGWTVAQESDRVVSFTSLSIPHPDVFSDALYGPNADRSQQMASQYFDMFTRDNSASIKGNFWYMSLGLTSGRWKEYDDKYSDYGPSDFQKALWWYNGAQSAGKMAGPPAFTVTELTMEGQYSVAFLRGVFGMPDEEVVDGIEQTNKVGMIDVPTLFVCGKNDPAILCDNEYSYNTENYVSKDYLHLVVDCEHDLTSCGGDEQEKVNRMVWQRIRTA</sequence>
<keyword evidence="3" id="KW-0732">Signal</keyword>
<comment type="similarity">
    <text evidence="2">Belongs to the AB hydrolase superfamily. Epoxide hydrolase family.</text>
</comment>
<accession>A0A9W7EIB7</accession>
<dbReference type="SUPFAM" id="SSF53474">
    <property type="entry name" value="alpha/beta-Hydrolases"/>
    <property type="match status" value="1"/>
</dbReference>
<dbReference type="AlphaFoldDB" id="A0A9W7EIB7"/>
<evidence type="ECO:0000256" key="1">
    <source>
        <dbReference type="ARBA" id="ARBA00022801"/>
    </source>
</evidence>
<organism evidence="5 6">
    <name type="scientific">Triparma strigata</name>
    <dbReference type="NCBI Taxonomy" id="1606541"/>
    <lineage>
        <taxon>Eukaryota</taxon>
        <taxon>Sar</taxon>
        <taxon>Stramenopiles</taxon>
        <taxon>Ochrophyta</taxon>
        <taxon>Bolidophyceae</taxon>
        <taxon>Parmales</taxon>
        <taxon>Triparmaceae</taxon>
        <taxon>Triparma</taxon>
    </lineage>
</organism>
<dbReference type="Gene3D" id="3.40.50.1820">
    <property type="entry name" value="alpha/beta hydrolase"/>
    <property type="match status" value="1"/>
</dbReference>
<dbReference type="InterPro" id="IPR000639">
    <property type="entry name" value="Epox_hydrolase-like"/>
</dbReference>
<evidence type="ECO:0000256" key="3">
    <source>
        <dbReference type="SAM" id="SignalP"/>
    </source>
</evidence>
<dbReference type="GO" id="GO:0016787">
    <property type="term" value="F:hydrolase activity"/>
    <property type="evidence" value="ECO:0007669"/>
    <property type="project" value="UniProtKB-KW"/>
</dbReference>
<comment type="caution">
    <text evidence="5">The sequence shown here is derived from an EMBL/GenBank/DDBJ whole genome shotgun (WGS) entry which is preliminary data.</text>
</comment>
<dbReference type="OrthoDB" id="408373at2759"/>
<name>A0A9W7EIB7_9STRA</name>
<evidence type="ECO:0000256" key="2">
    <source>
        <dbReference type="ARBA" id="ARBA00038334"/>
    </source>
</evidence>
<dbReference type="InterPro" id="IPR029058">
    <property type="entry name" value="AB_hydrolase_fold"/>
</dbReference>
<dbReference type="InterPro" id="IPR000073">
    <property type="entry name" value="AB_hydrolase_1"/>
</dbReference>
<evidence type="ECO:0000313" key="5">
    <source>
        <dbReference type="EMBL" id="GMH80013.1"/>
    </source>
</evidence>
<dbReference type="PANTHER" id="PTHR43329">
    <property type="entry name" value="EPOXIDE HYDROLASE"/>
    <property type="match status" value="1"/>
</dbReference>
<dbReference type="Proteomes" id="UP001165085">
    <property type="component" value="Unassembled WGS sequence"/>
</dbReference>
<feature type="signal peptide" evidence="3">
    <location>
        <begin position="1"/>
        <end position="22"/>
    </location>
</feature>
<dbReference type="Pfam" id="PF00561">
    <property type="entry name" value="Abhydrolase_1"/>
    <property type="match status" value="1"/>
</dbReference>
<dbReference type="EMBL" id="BRXY01000240">
    <property type="protein sequence ID" value="GMH80013.1"/>
    <property type="molecule type" value="Genomic_DNA"/>
</dbReference>
<feature type="chain" id="PRO_5040990928" description="AB hydrolase-1 domain-containing protein" evidence="3">
    <location>
        <begin position="23"/>
        <end position="357"/>
    </location>
</feature>